<dbReference type="PANTHER" id="PTHR43289">
    <property type="entry name" value="MITOGEN-ACTIVATED PROTEIN KINASE KINASE KINASE 20-RELATED"/>
    <property type="match status" value="1"/>
</dbReference>
<dbReference type="CDD" id="cd14014">
    <property type="entry name" value="STKc_PknB_like"/>
    <property type="match status" value="1"/>
</dbReference>
<dbReference type="PANTHER" id="PTHR43289:SF6">
    <property type="entry name" value="SERINE_THREONINE-PROTEIN KINASE NEKL-3"/>
    <property type="match status" value="1"/>
</dbReference>
<dbReference type="EC" id="2.7.11.1" evidence="1"/>
<dbReference type="EMBL" id="FNLF01000002">
    <property type="protein sequence ID" value="SDR25156.1"/>
    <property type="molecule type" value="Genomic_DNA"/>
</dbReference>
<gene>
    <name evidence="12" type="ORF">SAMN04489765_4233</name>
</gene>
<evidence type="ECO:0000256" key="1">
    <source>
        <dbReference type="ARBA" id="ARBA00012513"/>
    </source>
</evidence>
<feature type="transmembrane region" description="Helical" evidence="10">
    <location>
        <begin position="366"/>
        <end position="388"/>
    </location>
</feature>
<dbReference type="InterPro" id="IPR008271">
    <property type="entry name" value="Ser/Thr_kinase_AS"/>
</dbReference>
<keyword evidence="10" id="KW-0472">Membrane</keyword>
<feature type="region of interest" description="Disordered" evidence="9">
    <location>
        <begin position="298"/>
        <end position="324"/>
    </location>
</feature>
<keyword evidence="13" id="KW-1185">Reference proteome</keyword>
<dbReference type="Pfam" id="PF00069">
    <property type="entry name" value="Pkinase"/>
    <property type="match status" value="1"/>
</dbReference>
<dbReference type="AlphaFoldDB" id="A0A1H1HJA8"/>
<evidence type="ECO:0000256" key="5">
    <source>
        <dbReference type="ARBA" id="ARBA00022777"/>
    </source>
</evidence>
<evidence type="ECO:0000313" key="13">
    <source>
        <dbReference type="Proteomes" id="UP000183053"/>
    </source>
</evidence>
<feature type="domain" description="Protein kinase" evidence="11">
    <location>
        <begin position="12"/>
        <end position="269"/>
    </location>
</feature>
<protein>
    <recommendedName>
        <fullName evidence="1">non-specific serine/threonine protein kinase</fullName>
        <ecNumber evidence="1">2.7.11.1</ecNumber>
    </recommendedName>
</protein>
<keyword evidence="3" id="KW-0808">Transferase</keyword>
<evidence type="ECO:0000259" key="11">
    <source>
        <dbReference type="PROSITE" id="PS50011"/>
    </source>
</evidence>
<feature type="transmembrane region" description="Helical" evidence="10">
    <location>
        <begin position="484"/>
        <end position="506"/>
    </location>
</feature>
<dbReference type="InterPro" id="IPR011009">
    <property type="entry name" value="Kinase-like_dom_sf"/>
</dbReference>
<dbReference type="RefSeq" id="WP_231857533.1">
    <property type="nucleotide sequence ID" value="NZ_FNLF01000002.1"/>
</dbReference>
<reference evidence="13" key="1">
    <citation type="submission" date="2016-10" db="EMBL/GenBank/DDBJ databases">
        <authorList>
            <person name="Varghese N."/>
            <person name="Submissions S."/>
        </authorList>
    </citation>
    <scope>NUCLEOTIDE SEQUENCE [LARGE SCALE GENOMIC DNA]</scope>
    <source>
        <strain evidence="13">DSM 44142</strain>
    </source>
</reference>
<feature type="transmembrane region" description="Helical" evidence="10">
    <location>
        <begin position="457"/>
        <end position="477"/>
    </location>
</feature>
<keyword evidence="6" id="KW-0067">ATP-binding</keyword>
<evidence type="ECO:0000256" key="7">
    <source>
        <dbReference type="ARBA" id="ARBA00047899"/>
    </source>
</evidence>
<feature type="compositionally biased region" description="Low complexity" evidence="9">
    <location>
        <begin position="298"/>
        <end position="307"/>
    </location>
</feature>
<keyword evidence="10" id="KW-1133">Transmembrane helix</keyword>
<dbReference type="STRING" id="47312.SAMN04489765_4233"/>
<evidence type="ECO:0000256" key="10">
    <source>
        <dbReference type="SAM" id="Phobius"/>
    </source>
</evidence>
<evidence type="ECO:0000256" key="6">
    <source>
        <dbReference type="ARBA" id="ARBA00022840"/>
    </source>
</evidence>
<evidence type="ECO:0000256" key="4">
    <source>
        <dbReference type="ARBA" id="ARBA00022741"/>
    </source>
</evidence>
<dbReference type="Gene3D" id="3.30.200.20">
    <property type="entry name" value="Phosphorylase Kinase, domain 1"/>
    <property type="match status" value="1"/>
</dbReference>
<evidence type="ECO:0000313" key="12">
    <source>
        <dbReference type="EMBL" id="SDR25156.1"/>
    </source>
</evidence>
<evidence type="ECO:0000256" key="3">
    <source>
        <dbReference type="ARBA" id="ARBA00022679"/>
    </source>
</evidence>
<dbReference type="GO" id="GO:0005524">
    <property type="term" value="F:ATP binding"/>
    <property type="evidence" value="ECO:0007669"/>
    <property type="project" value="UniProtKB-KW"/>
</dbReference>
<dbReference type="SMART" id="SM00220">
    <property type="entry name" value="S_TKc"/>
    <property type="match status" value="1"/>
</dbReference>
<dbReference type="PROSITE" id="PS00108">
    <property type="entry name" value="PROTEIN_KINASE_ST"/>
    <property type="match status" value="1"/>
</dbReference>
<feature type="transmembrane region" description="Helical" evidence="10">
    <location>
        <begin position="518"/>
        <end position="538"/>
    </location>
</feature>
<dbReference type="Gene3D" id="1.10.510.10">
    <property type="entry name" value="Transferase(Phosphotransferase) domain 1"/>
    <property type="match status" value="1"/>
</dbReference>
<accession>A0A1H1HJA8</accession>
<dbReference type="PROSITE" id="PS50011">
    <property type="entry name" value="PROTEIN_KINASE_DOM"/>
    <property type="match status" value="1"/>
</dbReference>
<keyword evidence="4" id="KW-0547">Nucleotide-binding</keyword>
<evidence type="ECO:0000256" key="9">
    <source>
        <dbReference type="SAM" id="MobiDB-lite"/>
    </source>
</evidence>
<evidence type="ECO:0000256" key="8">
    <source>
        <dbReference type="ARBA" id="ARBA00048679"/>
    </source>
</evidence>
<dbReference type="GO" id="GO:0004674">
    <property type="term" value="F:protein serine/threonine kinase activity"/>
    <property type="evidence" value="ECO:0007669"/>
    <property type="project" value="UniProtKB-KW"/>
</dbReference>
<keyword evidence="2" id="KW-0723">Serine/threonine-protein kinase</keyword>
<name>A0A1H1HJA8_9ACTN</name>
<comment type="catalytic activity">
    <reaction evidence="8">
        <text>L-seryl-[protein] + ATP = O-phospho-L-seryl-[protein] + ADP + H(+)</text>
        <dbReference type="Rhea" id="RHEA:17989"/>
        <dbReference type="Rhea" id="RHEA-COMP:9863"/>
        <dbReference type="Rhea" id="RHEA-COMP:11604"/>
        <dbReference type="ChEBI" id="CHEBI:15378"/>
        <dbReference type="ChEBI" id="CHEBI:29999"/>
        <dbReference type="ChEBI" id="CHEBI:30616"/>
        <dbReference type="ChEBI" id="CHEBI:83421"/>
        <dbReference type="ChEBI" id="CHEBI:456216"/>
        <dbReference type="EC" id="2.7.11.1"/>
    </reaction>
</comment>
<proteinExistence type="predicted"/>
<organism evidence="12 13">
    <name type="scientific">Tsukamurella pulmonis</name>
    <dbReference type="NCBI Taxonomy" id="47312"/>
    <lineage>
        <taxon>Bacteria</taxon>
        <taxon>Bacillati</taxon>
        <taxon>Actinomycetota</taxon>
        <taxon>Actinomycetes</taxon>
        <taxon>Mycobacteriales</taxon>
        <taxon>Tsukamurellaceae</taxon>
        <taxon>Tsukamurella</taxon>
    </lineage>
</organism>
<keyword evidence="5 12" id="KW-0418">Kinase</keyword>
<dbReference type="SUPFAM" id="SSF56112">
    <property type="entry name" value="Protein kinase-like (PK-like)"/>
    <property type="match status" value="1"/>
</dbReference>
<dbReference type="FunFam" id="3.30.200.20:FF:000035">
    <property type="entry name" value="Serine/threonine protein kinase Stk1"/>
    <property type="match status" value="1"/>
</dbReference>
<dbReference type="Proteomes" id="UP000183053">
    <property type="component" value="Unassembled WGS sequence"/>
</dbReference>
<sequence>MALQPGSVFAGYVIERLLGSGGMGEVYVARHPRLPRSDALKVLSAELSGDPMFRRRFEQEADVVAGLRHRGIVTVHDRGESAGRLWIALELVEGTDARAAAWRAGMSVQDVGAVIGPVAEALDYAGARGLVHRDVKPANILIARDRRVVLTDFGIVSQREADARLTGTGLMIGTVHYMSPEQAQGARVDTRSDQYSLAATAFDLLCGAPPFASSNVGAVIVGHATRPVPSVRAVRPDLHPDVDRVLGRALAKAPEDRYPSSVAFASDLVAALSRTVAAPTVRSPYAAPYVPSYGPDGAGAAARDGGPLPRTAVETRPGPSPEFHGGPYADGGAVLLAPPGFAHLPGPLPPLGPGGPVDKGRTRRRWAFFLALATVVLYLAAGLTTLAAGKGSGIGTAAEVFSTLAAVGYFAATILNIRFGGWGRPVGVGVLWAVTFLLPLTLVAVTIGVGADIRATLAVVVVFAAVNPAVLSAIWVVGSARTKVLVALPFAVLVGTLALFGAVVATTGDGGALAGVETVIVLATPIAILLTVLITRIVEAREARSRVPVPSGPVGW</sequence>
<feature type="transmembrane region" description="Helical" evidence="10">
    <location>
        <begin position="429"/>
        <end position="451"/>
    </location>
</feature>
<evidence type="ECO:0000256" key="2">
    <source>
        <dbReference type="ARBA" id="ARBA00022527"/>
    </source>
</evidence>
<dbReference type="InterPro" id="IPR000719">
    <property type="entry name" value="Prot_kinase_dom"/>
</dbReference>
<comment type="catalytic activity">
    <reaction evidence="7">
        <text>L-threonyl-[protein] + ATP = O-phospho-L-threonyl-[protein] + ADP + H(+)</text>
        <dbReference type="Rhea" id="RHEA:46608"/>
        <dbReference type="Rhea" id="RHEA-COMP:11060"/>
        <dbReference type="Rhea" id="RHEA-COMP:11605"/>
        <dbReference type="ChEBI" id="CHEBI:15378"/>
        <dbReference type="ChEBI" id="CHEBI:30013"/>
        <dbReference type="ChEBI" id="CHEBI:30616"/>
        <dbReference type="ChEBI" id="CHEBI:61977"/>
        <dbReference type="ChEBI" id="CHEBI:456216"/>
        <dbReference type="EC" id="2.7.11.1"/>
    </reaction>
</comment>
<feature type="transmembrane region" description="Helical" evidence="10">
    <location>
        <begin position="394"/>
        <end position="417"/>
    </location>
</feature>
<keyword evidence="10" id="KW-0812">Transmembrane</keyword>